<dbReference type="Proteomes" id="UP001501777">
    <property type="component" value="Unassembled WGS sequence"/>
</dbReference>
<feature type="region of interest" description="Disordered" evidence="1">
    <location>
        <begin position="244"/>
        <end position="267"/>
    </location>
</feature>
<gene>
    <name evidence="2" type="ORF">GCM10010276_87640</name>
</gene>
<keyword evidence="3" id="KW-1185">Reference proteome</keyword>
<evidence type="ECO:0000313" key="3">
    <source>
        <dbReference type="Proteomes" id="UP001501777"/>
    </source>
</evidence>
<protein>
    <submittedName>
        <fullName evidence="2">Uncharacterized protein</fullName>
    </submittedName>
</protein>
<evidence type="ECO:0000256" key="1">
    <source>
        <dbReference type="SAM" id="MobiDB-lite"/>
    </source>
</evidence>
<reference evidence="3" key="1">
    <citation type="journal article" date="2019" name="Int. J. Syst. Evol. Microbiol.">
        <title>The Global Catalogue of Microorganisms (GCM) 10K type strain sequencing project: providing services to taxonomists for standard genome sequencing and annotation.</title>
        <authorList>
            <consortium name="The Broad Institute Genomics Platform"/>
            <consortium name="The Broad Institute Genome Sequencing Center for Infectious Disease"/>
            <person name="Wu L."/>
            <person name="Ma J."/>
        </authorList>
    </citation>
    <scope>NUCLEOTIDE SEQUENCE [LARGE SCALE GENOMIC DNA]</scope>
    <source>
        <strain evidence="3">JCM 4395</strain>
    </source>
</reference>
<accession>A0ABP6ATB0</accession>
<sequence>MAAGRRRKVGAVRQIGGRIAPEHRNGVMSQVVASRFPCPVCGSGKLRVTTSGQECEVCRQTREQRRRRRTVLRRTALGRTVSWLVRERSREAGLMLSRYTVWQSLGPDPLPQGRKALDRLRVHLDAVHVLDTELKRRYAAGASASPVGITERQAAAFRRRLFADLTAGRRTVDQLMQPNDRLGDQQALLDATHAFAVFSAQYGHRIAAAAFEHARVPVSLSWQAAVDHLPALVEAVAAAAPSASPDHLEEITGLDREAEAAAARSRE</sequence>
<evidence type="ECO:0000313" key="2">
    <source>
        <dbReference type="EMBL" id="GAA2523035.1"/>
    </source>
</evidence>
<name>A0ABP6ATB0_STRLO</name>
<organism evidence="2 3">
    <name type="scientific">Streptomyces longisporus</name>
    <dbReference type="NCBI Taxonomy" id="1948"/>
    <lineage>
        <taxon>Bacteria</taxon>
        <taxon>Bacillati</taxon>
        <taxon>Actinomycetota</taxon>
        <taxon>Actinomycetes</taxon>
        <taxon>Kitasatosporales</taxon>
        <taxon>Streptomycetaceae</taxon>
        <taxon>Streptomyces</taxon>
    </lineage>
</organism>
<dbReference type="EMBL" id="BAAASG010000031">
    <property type="protein sequence ID" value="GAA2523035.1"/>
    <property type="molecule type" value="Genomic_DNA"/>
</dbReference>
<proteinExistence type="predicted"/>
<comment type="caution">
    <text evidence="2">The sequence shown here is derived from an EMBL/GenBank/DDBJ whole genome shotgun (WGS) entry which is preliminary data.</text>
</comment>
<feature type="compositionally biased region" description="Basic and acidic residues" evidence="1">
    <location>
        <begin position="246"/>
        <end position="267"/>
    </location>
</feature>